<evidence type="ECO:0000313" key="2">
    <source>
        <dbReference type="EMBL" id="SFM64449.1"/>
    </source>
</evidence>
<evidence type="ECO:0000313" key="3">
    <source>
        <dbReference type="Proteomes" id="UP000198519"/>
    </source>
</evidence>
<dbReference type="STRING" id="488535.SAMN04487963_3247"/>
<organism evidence="2 3">
    <name type="scientific">Marinobacter zhejiangensis</name>
    <dbReference type="NCBI Taxonomy" id="488535"/>
    <lineage>
        <taxon>Bacteria</taxon>
        <taxon>Pseudomonadati</taxon>
        <taxon>Pseudomonadota</taxon>
        <taxon>Gammaproteobacteria</taxon>
        <taxon>Pseudomonadales</taxon>
        <taxon>Marinobacteraceae</taxon>
        <taxon>Marinobacter</taxon>
    </lineage>
</organism>
<reference evidence="3" key="1">
    <citation type="submission" date="2016-10" db="EMBL/GenBank/DDBJ databases">
        <authorList>
            <person name="Varghese N."/>
            <person name="Submissions S."/>
        </authorList>
    </citation>
    <scope>NUCLEOTIDE SEQUENCE [LARGE SCALE GENOMIC DNA]</scope>
    <source>
        <strain evidence="3">CGMCC 1.7061</strain>
    </source>
</reference>
<keyword evidence="1" id="KW-0175">Coiled coil</keyword>
<accession>A0A1I4SJ30</accession>
<feature type="coiled-coil region" evidence="1">
    <location>
        <begin position="6"/>
        <end position="68"/>
    </location>
</feature>
<protein>
    <submittedName>
        <fullName evidence="2">Cell division protein ZapB</fullName>
    </submittedName>
</protein>
<keyword evidence="2" id="KW-0131">Cell cycle</keyword>
<dbReference type="OrthoDB" id="6120894at2"/>
<dbReference type="GO" id="GO:0051301">
    <property type="term" value="P:cell division"/>
    <property type="evidence" value="ECO:0007669"/>
    <property type="project" value="UniProtKB-KW"/>
</dbReference>
<dbReference type="InterPro" id="IPR012662">
    <property type="entry name" value="CHP02449"/>
</dbReference>
<proteinExistence type="predicted"/>
<keyword evidence="3" id="KW-1185">Reference proteome</keyword>
<gene>
    <name evidence="2" type="ORF">SAMN04487963_3247</name>
</gene>
<keyword evidence="2" id="KW-0132">Cell division</keyword>
<evidence type="ECO:0000256" key="1">
    <source>
        <dbReference type="SAM" id="Coils"/>
    </source>
</evidence>
<name>A0A1I4SJ30_9GAMM</name>
<sequence length="68" mass="8116">MEQSELQALADKLDRLIERCKKLERDNAAMRELQDDWQRERAQLIQKNDLAKNKIEAMIGRLRALEQH</sequence>
<dbReference type="Proteomes" id="UP000198519">
    <property type="component" value="Unassembled WGS sequence"/>
</dbReference>
<dbReference type="NCBIfam" id="TIGR02449">
    <property type="entry name" value="TIGR02449 family protein"/>
    <property type="match status" value="1"/>
</dbReference>
<dbReference type="RefSeq" id="WP_092025455.1">
    <property type="nucleotide sequence ID" value="NZ_FOUE01000005.1"/>
</dbReference>
<dbReference type="EMBL" id="FOUE01000005">
    <property type="protein sequence ID" value="SFM64449.1"/>
    <property type="molecule type" value="Genomic_DNA"/>
</dbReference>
<dbReference type="AlphaFoldDB" id="A0A1I4SJ30"/>